<accession>A0ABU0I9T8</accession>
<keyword evidence="2" id="KW-1185">Reference proteome</keyword>
<dbReference type="EMBL" id="JAUSWH010000003">
    <property type="protein sequence ID" value="MDQ0454976.1"/>
    <property type="molecule type" value="Genomic_DNA"/>
</dbReference>
<comment type="caution">
    <text evidence="1">The sequence shown here is derived from an EMBL/GenBank/DDBJ whole genome shotgun (WGS) entry which is preliminary data.</text>
</comment>
<organism evidence="1 2">
    <name type="scientific">Rhizobium paknamense</name>
    <dbReference type="NCBI Taxonomy" id="1206817"/>
    <lineage>
        <taxon>Bacteria</taxon>
        <taxon>Pseudomonadati</taxon>
        <taxon>Pseudomonadota</taxon>
        <taxon>Alphaproteobacteria</taxon>
        <taxon>Hyphomicrobiales</taxon>
        <taxon>Rhizobiaceae</taxon>
        <taxon>Rhizobium/Agrobacterium group</taxon>
        <taxon>Rhizobium</taxon>
    </lineage>
</organism>
<reference evidence="1 2" key="1">
    <citation type="submission" date="2023-07" db="EMBL/GenBank/DDBJ databases">
        <title>Genomic Encyclopedia of Type Strains, Phase IV (KMG-IV): sequencing the most valuable type-strain genomes for metagenomic binning, comparative biology and taxonomic classification.</title>
        <authorList>
            <person name="Goeker M."/>
        </authorList>
    </citation>
    <scope>NUCLEOTIDE SEQUENCE [LARGE SCALE GENOMIC DNA]</scope>
    <source>
        <strain evidence="1 2">DSM 100301</strain>
    </source>
</reference>
<evidence type="ECO:0000313" key="1">
    <source>
        <dbReference type="EMBL" id="MDQ0454976.1"/>
    </source>
</evidence>
<sequence length="83" mass="9250">MNECVDQRSLFRSSPRFTIGRDQKGFWVLQDKTNRLGGLFASEEAALKFVSKECKDHTAEISRAPASMTVELAASETRLSRAA</sequence>
<name>A0ABU0I9T8_9HYPH</name>
<evidence type="ECO:0008006" key="3">
    <source>
        <dbReference type="Google" id="ProtNLM"/>
    </source>
</evidence>
<protein>
    <recommendedName>
        <fullName evidence="3">DUF2188 domain-containing protein</fullName>
    </recommendedName>
</protein>
<gene>
    <name evidence="1" type="ORF">QO005_001306</name>
</gene>
<proteinExistence type="predicted"/>
<evidence type="ECO:0000313" key="2">
    <source>
        <dbReference type="Proteomes" id="UP001235269"/>
    </source>
</evidence>
<dbReference type="RefSeq" id="WP_307157181.1">
    <property type="nucleotide sequence ID" value="NZ_JAUSWH010000003.1"/>
</dbReference>
<dbReference type="Proteomes" id="UP001235269">
    <property type="component" value="Unassembled WGS sequence"/>
</dbReference>